<evidence type="ECO:0000256" key="1">
    <source>
        <dbReference type="SAM" id="SignalP"/>
    </source>
</evidence>
<dbReference type="AlphaFoldDB" id="A0A7X4YSD7"/>
<dbReference type="EMBL" id="JAAAMU010000008">
    <property type="protein sequence ID" value="NBC70674.1"/>
    <property type="molecule type" value="Genomic_DNA"/>
</dbReference>
<dbReference type="Pfam" id="PF05638">
    <property type="entry name" value="T6SS_HCP"/>
    <property type="match status" value="1"/>
</dbReference>
<organism evidence="2 3">
    <name type="scientific">Paenibacillus sacheonensis</name>
    <dbReference type="NCBI Taxonomy" id="742054"/>
    <lineage>
        <taxon>Bacteria</taxon>
        <taxon>Bacillati</taxon>
        <taxon>Bacillota</taxon>
        <taxon>Bacilli</taxon>
        <taxon>Bacillales</taxon>
        <taxon>Paenibacillaceae</taxon>
        <taxon>Paenibacillus</taxon>
    </lineage>
</organism>
<dbReference type="PANTHER" id="PTHR36152">
    <property type="entry name" value="CYTOPLASMIC PROTEIN-RELATED"/>
    <property type="match status" value="1"/>
</dbReference>
<dbReference type="OrthoDB" id="1829213at2"/>
<keyword evidence="1" id="KW-0732">Signal</keyword>
<dbReference type="Gene3D" id="2.30.110.20">
    <property type="entry name" value="Hcp1-like"/>
    <property type="match status" value="1"/>
</dbReference>
<comment type="caution">
    <text evidence="2">The sequence shown here is derived from an EMBL/GenBank/DDBJ whole genome shotgun (WGS) entry which is preliminary data.</text>
</comment>
<accession>A0A7X4YSD7</accession>
<keyword evidence="3" id="KW-1185">Reference proteome</keyword>
<dbReference type="RefSeq" id="WP_161699867.1">
    <property type="nucleotide sequence ID" value="NZ_JAAAMU010000008.1"/>
</dbReference>
<name>A0A7X4YSD7_9BACL</name>
<evidence type="ECO:0000313" key="2">
    <source>
        <dbReference type="EMBL" id="NBC70674.1"/>
    </source>
</evidence>
<dbReference type="InterPro" id="IPR058094">
    <property type="entry name" value="Ig-like_OmpL47-like"/>
</dbReference>
<dbReference type="SUPFAM" id="SSF141452">
    <property type="entry name" value="Hcp1-like"/>
    <property type="match status" value="1"/>
</dbReference>
<proteinExistence type="predicted"/>
<dbReference type="InterPro" id="IPR053165">
    <property type="entry name" value="HSI-I_assembly_Hcp1"/>
</dbReference>
<feature type="chain" id="PRO_5030978316" evidence="1">
    <location>
        <begin position="31"/>
        <end position="285"/>
    </location>
</feature>
<evidence type="ECO:0000313" key="3">
    <source>
        <dbReference type="Proteomes" id="UP000558113"/>
    </source>
</evidence>
<gene>
    <name evidence="2" type="ORF">GT003_16860</name>
</gene>
<dbReference type="PANTHER" id="PTHR36152:SF1">
    <property type="entry name" value="UBIQUITIN-LIKE DOMAIN-CONTAINING PROTEIN"/>
    <property type="match status" value="1"/>
</dbReference>
<sequence length="285" mass="30412">MFARMLQVSLAAVILSAILLFFPSQPPAYAASGAPSILLTLDGIKGEYSDSKIKDAIPVDSYGFGAEASLSSPGGQQVKPSFSEITLAKRADAASLPLLKMLATGKHVKDGYLYFQTRGADRSFTYMIVHLSEIVVTDYEVGGSSEAGLEETLKLQAKSMLFKYTMQKPDGSAGPTSTVSIGSPAAETSVLTKYHFEPIMATTAKGYQYIQGFTVTLQATASNNEATGTKYRINGGAWTDYTGPFAIYAEDTHTVEYYSTDEAGDVESPSVMNFDDGTFAGSGSY</sequence>
<dbReference type="NCBIfam" id="NF047446">
    <property type="entry name" value="barrel_OmpL47"/>
    <property type="match status" value="1"/>
</dbReference>
<reference evidence="2 3" key="1">
    <citation type="submission" date="2020-01" db="EMBL/GenBank/DDBJ databases">
        <title>Paenibacillus soybeanensis sp. nov. isolated from the nodules of soybean (Glycine max(L.) Merr).</title>
        <authorList>
            <person name="Wang H."/>
        </authorList>
    </citation>
    <scope>NUCLEOTIDE SEQUENCE [LARGE SCALE GENOMIC DNA]</scope>
    <source>
        <strain evidence="2 3">DSM 23054</strain>
    </source>
</reference>
<dbReference type="InterPro" id="IPR008514">
    <property type="entry name" value="T6SS_Hcp"/>
</dbReference>
<dbReference type="Proteomes" id="UP000558113">
    <property type="component" value="Unassembled WGS sequence"/>
</dbReference>
<feature type="signal peptide" evidence="1">
    <location>
        <begin position="1"/>
        <end position="30"/>
    </location>
</feature>
<dbReference type="InterPro" id="IPR036624">
    <property type="entry name" value="Hcp1-lik_sf"/>
</dbReference>
<protein>
    <submittedName>
        <fullName evidence="2">Uncharacterized protein</fullName>
    </submittedName>
</protein>